<feature type="compositionally biased region" description="Acidic residues" evidence="12">
    <location>
        <begin position="282"/>
        <end position="298"/>
    </location>
</feature>
<organism evidence="14 15">
    <name type="scientific">Umbra pygmaea</name>
    <name type="common">Eastern mudminnow</name>
    <dbReference type="NCBI Taxonomy" id="75934"/>
    <lineage>
        <taxon>Eukaryota</taxon>
        <taxon>Metazoa</taxon>
        <taxon>Chordata</taxon>
        <taxon>Craniata</taxon>
        <taxon>Vertebrata</taxon>
        <taxon>Euteleostomi</taxon>
        <taxon>Actinopterygii</taxon>
        <taxon>Neopterygii</taxon>
        <taxon>Teleostei</taxon>
        <taxon>Protacanthopterygii</taxon>
        <taxon>Esociformes</taxon>
        <taxon>Umbridae</taxon>
        <taxon>Umbra</taxon>
    </lineage>
</organism>
<keyword evidence="6" id="KW-0862">Zinc</keyword>
<feature type="compositionally biased region" description="Low complexity" evidence="12">
    <location>
        <begin position="400"/>
        <end position="425"/>
    </location>
</feature>
<comment type="similarity">
    <text evidence="2">Belongs to the krueppel C2H2-type zinc-finger protein family.</text>
</comment>
<evidence type="ECO:0000256" key="12">
    <source>
        <dbReference type="SAM" id="MobiDB-lite"/>
    </source>
</evidence>
<feature type="domain" description="C2H2-type" evidence="13">
    <location>
        <begin position="29"/>
        <end position="56"/>
    </location>
</feature>
<keyword evidence="15" id="KW-1185">Reference proteome</keyword>
<keyword evidence="4" id="KW-0677">Repeat</keyword>
<feature type="domain" description="C2H2-type" evidence="13">
    <location>
        <begin position="191"/>
        <end position="219"/>
    </location>
</feature>
<feature type="domain" description="C2H2-type" evidence="13">
    <location>
        <begin position="60"/>
        <end position="88"/>
    </location>
</feature>
<protein>
    <recommendedName>
        <fullName evidence="13">C2H2-type domain-containing protein</fullName>
    </recommendedName>
</protein>
<evidence type="ECO:0000256" key="9">
    <source>
        <dbReference type="ARBA" id="ARBA00023163"/>
    </source>
</evidence>
<reference evidence="14 15" key="1">
    <citation type="submission" date="2024-06" db="EMBL/GenBank/DDBJ databases">
        <authorList>
            <person name="Pan Q."/>
            <person name="Wen M."/>
            <person name="Jouanno E."/>
            <person name="Zahm M."/>
            <person name="Klopp C."/>
            <person name="Cabau C."/>
            <person name="Louis A."/>
            <person name="Berthelot C."/>
            <person name="Parey E."/>
            <person name="Roest Crollius H."/>
            <person name="Montfort J."/>
            <person name="Robinson-Rechavi M."/>
            <person name="Bouchez O."/>
            <person name="Lampietro C."/>
            <person name="Lopez Roques C."/>
            <person name="Donnadieu C."/>
            <person name="Postlethwait J."/>
            <person name="Bobe J."/>
            <person name="Verreycken H."/>
            <person name="Guiguen Y."/>
        </authorList>
    </citation>
    <scope>NUCLEOTIDE SEQUENCE [LARGE SCALE GENOMIC DNA]</scope>
    <source>
        <strain evidence="14">Up_M1</strain>
        <tissue evidence="14">Testis</tissue>
    </source>
</reference>
<evidence type="ECO:0000256" key="11">
    <source>
        <dbReference type="PROSITE-ProRule" id="PRU00042"/>
    </source>
</evidence>
<comment type="subcellular location">
    <subcellularLocation>
        <location evidence="1">Nucleus</location>
    </subcellularLocation>
</comment>
<feature type="region of interest" description="Disordered" evidence="12">
    <location>
        <begin position="379"/>
        <end position="431"/>
    </location>
</feature>
<feature type="compositionally biased region" description="Basic and acidic residues" evidence="12">
    <location>
        <begin position="379"/>
        <end position="391"/>
    </location>
</feature>
<keyword evidence="5 11" id="KW-0863">Zinc-finger</keyword>
<evidence type="ECO:0000256" key="4">
    <source>
        <dbReference type="ARBA" id="ARBA00022737"/>
    </source>
</evidence>
<dbReference type="InterPro" id="IPR045914">
    <property type="entry name" value="Zn532-like"/>
</dbReference>
<dbReference type="GO" id="GO:0003677">
    <property type="term" value="F:DNA binding"/>
    <property type="evidence" value="ECO:0007669"/>
    <property type="project" value="UniProtKB-KW"/>
</dbReference>
<dbReference type="EMBL" id="JAGEUA010000004">
    <property type="protein sequence ID" value="KAL0985378.1"/>
    <property type="molecule type" value="Genomic_DNA"/>
</dbReference>
<dbReference type="InterPro" id="IPR036236">
    <property type="entry name" value="Znf_C2H2_sf"/>
</dbReference>
<feature type="region of interest" description="Disordered" evidence="12">
    <location>
        <begin position="249"/>
        <end position="298"/>
    </location>
</feature>
<dbReference type="GO" id="GO:0008270">
    <property type="term" value="F:zinc ion binding"/>
    <property type="evidence" value="ECO:0007669"/>
    <property type="project" value="UniProtKB-KW"/>
</dbReference>
<dbReference type="GO" id="GO:0005634">
    <property type="term" value="C:nucleus"/>
    <property type="evidence" value="ECO:0007669"/>
    <property type="project" value="UniProtKB-SubCell"/>
</dbReference>
<feature type="domain" description="C2H2-type" evidence="13">
    <location>
        <begin position="432"/>
        <end position="454"/>
    </location>
</feature>
<dbReference type="PROSITE" id="PS00028">
    <property type="entry name" value="ZINC_FINGER_C2H2_1"/>
    <property type="match status" value="6"/>
</dbReference>
<feature type="domain" description="C2H2-type" evidence="13">
    <location>
        <begin position="353"/>
        <end position="381"/>
    </location>
</feature>
<dbReference type="SMART" id="SM00355">
    <property type="entry name" value="ZnF_C2H2"/>
    <property type="match status" value="8"/>
</dbReference>
<evidence type="ECO:0000256" key="2">
    <source>
        <dbReference type="ARBA" id="ARBA00006991"/>
    </source>
</evidence>
<keyword evidence="3" id="KW-0479">Metal-binding</keyword>
<dbReference type="PANTHER" id="PTHR47222:SF2">
    <property type="entry name" value="ZINC FINGER PROTEIN 687"/>
    <property type="match status" value="1"/>
</dbReference>
<evidence type="ECO:0000256" key="10">
    <source>
        <dbReference type="ARBA" id="ARBA00023242"/>
    </source>
</evidence>
<evidence type="ECO:0000313" key="15">
    <source>
        <dbReference type="Proteomes" id="UP001557470"/>
    </source>
</evidence>
<feature type="region of interest" description="Disordered" evidence="12">
    <location>
        <begin position="97"/>
        <end position="143"/>
    </location>
</feature>
<evidence type="ECO:0000256" key="8">
    <source>
        <dbReference type="ARBA" id="ARBA00023125"/>
    </source>
</evidence>
<feature type="compositionally biased region" description="Acidic residues" evidence="12">
    <location>
        <begin position="124"/>
        <end position="136"/>
    </location>
</feature>
<evidence type="ECO:0000256" key="7">
    <source>
        <dbReference type="ARBA" id="ARBA00023015"/>
    </source>
</evidence>
<evidence type="ECO:0000259" key="13">
    <source>
        <dbReference type="PROSITE" id="PS50157"/>
    </source>
</evidence>
<dbReference type="Pfam" id="PF00096">
    <property type="entry name" value="zf-C2H2"/>
    <property type="match status" value="4"/>
</dbReference>
<evidence type="ECO:0000256" key="1">
    <source>
        <dbReference type="ARBA" id="ARBA00004123"/>
    </source>
</evidence>
<evidence type="ECO:0000313" key="14">
    <source>
        <dbReference type="EMBL" id="KAL0985378.1"/>
    </source>
</evidence>
<evidence type="ECO:0000256" key="5">
    <source>
        <dbReference type="ARBA" id="ARBA00022771"/>
    </source>
</evidence>
<dbReference type="Gene3D" id="3.30.160.60">
    <property type="entry name" value="Classic Zinc Finger"/>
    <property type="match status" value="4"/>
</dbReference>
<dbReference type="Pfam" id="PF16622">
    <property type="entry name" value="zf-C2H2_11"/>
    <property type="match status" value="1"/>
</dbReference>
<accession>A0ABD0XIT9</accession>
<feature type="region of interest" description="Disordered" evidence="12">
    <location>
        <begin position="1"/>
        <end position="20"/>
    </location>
</feature>
<dbReference type="InterPro" id="IPR013087">
    <property type="entry name" value="Znf_C2H2_type"/>
</dbReference>
<proteinExistence type="inferred from homology"/>
<dbReference type="AlphaFoldDB" id="A0ABD0XIT9"/>
<dbReference type="SUPFAM" id="SSF57667">
    <property type="entry name" value="beta-beta-alpha zinc fingers"/>
    <property type="match status" value="3"/>
</dbReference>
<evidence type="ECO:0000256" key="6">
    <source>
        <dbReference type="ARBA" id="ARBA00022833"/>
    </source>
</evidence>
<keyword evidence="8" id="KW-0238">DNA-binding</keyword>
<dbReference type="PANTHER" id="PTHR47222">
    <property type="entry name" value="ZINC FINGER PROTEIN 532-RELATED"/>
    <property type="match status" value="1"/>
</dbReference>
<sequence>MAFKSSPSAQSHISTQHPTLSGGQAKMIYKCVMCDTVFTQKPLLYVHFDTHLVKQKVHVFKCPECTKLYAQRSSMLEHIKTTHRGPTVKQEVPVVIAPSPAPPPRARSSVKTESSDGEEWGREQEEEEEEEMDGEGSETTPGWSCAPCHARYANREDYITHMAEQHGKVRPTLLPAHGPNFQPFFSSLKKFPCNLCESSFSSTSSLRRHIRVKHKGMKRVFHCQFCTESKRTFSSRLVLERHIQLTHGRSALNTQKRRRGAEGADSSSEQERGSNPPFTVSAEEDEGGSEMKTEEDEDVISANRPYAAPSVPPPQPESGFRCAPCGFTTEDRATFLEHIPLHRSDAQGGGACLQCLQCGACFNSASSLTRHRFISHRVRDTPTDSQAHNDRSLATPPGVGHSEGSPRSGSPPGSPSSSQPSTPLGEDSEGRVGCKVCGKRFDKVSDLNTHFRTHGMAFITARKTDRPA</sequence>
<keyword evidence="10" id="KW-0539">Nucleus</keyword>
<dbReference type="Proteomes" id="UP001557470">
    <property type="component" value="Unassembled WGS sequence"/>
</dbReference>
<dbReference type="InterPro" id="IPR041697">
    <property type="entry name" value="Znf-C2H2_11"/>
</dbReference>
<evidence type="ECO:0000256" key="3">
    <source>
        <dbReference type="ARBA" id="ARBA00022723"/>
    </source>
</evidence>
<gene>
    <name evidence="14" type="ORF">UPYG_G00156130</name>
</gene>
<dbReference type="PROSITE" id="PS50157">
    <property type="entry name" value="ZINC_FINGER_C2H2_2"/>
    <property type="match status" value="5"/>
</dbReference>
<name>A0ABD0XIT9_UMBPY</name>
<keyword evidence="7" id="KW-0805">Transcription regulation</keyword>
<comment type="caution">
    <text evidence="14">The sequence shown here is derived from an EMBL/GenBank/DDBJ whole genome shotgun (WGS) entry which is preliminary data.</text>
</comment>
<keyword evidence="9" id="KW-0804">Transcription</keyword>